<dbReference type="PANTHER" id="PTHR24135:SF4">
    <property type="entry name" value="SH3 AND MULTIPLE ANKYRIN REPEAT DOMAINS PROTEIN 3"/>
    <property type="match status" value="1"/>
</dbReference>
<organism evidence="2 3">
    <name type="scientific">Spermophilus dauricus</name>
    <name type="common">Daurian ground squirrel</name>
    <dbReference type="NCBI Taxonomy" id="99837"/>
    <lineage>
        <taxon>Eukaryota</taxon>
        <taxon>Metazoa</taxon>
        <taxon>Chordata</taxon>
        <taxon>Craniata</taxon>
        <taxon>Vertebrata</taxon>
        <taxon>Euteleostomi</taxon>
        <taxon>Mammalia</taxon>
        <taxon>Eutheria</taxon>
        <taxon>Euarchontoglires</taxon>
        <taxon>Glires</taxon>
        <taxon>Rodentia</taxon>
        <taxon>Sciuromorpha</taxon>
        <taxon>Sciuridae</taxon>
        <taxon>Xerinae</taxon>
        <taxon>Marmotini</taxon>
        <taxon>Spermophilus</taxon>
    </lineage>
</organism>
<dbReference type="PANTHER" id="PTHR24135">
    <property type="entry name" value="SH3 AND MULTIPLE ANKYRIN REPEAT DOMAINS PROTEIN"/>
    <property type="match status" value="1"/>
</dbReference>
<evidence type="ECO:0000313" key="3">
    <source>
        <dbReference type="Proteomes" id="UP000694422"/>
    </source>
</evidence>
<evidence type="ECO:0000256" key="1">
    <source>
        <dbReference type="SAM" id="Phobius"/>
    </source>
</evidence>
<name>A0A8C9P2K6_SPEDA</name>
<dbReference type="GO" id="GO:0035255">
    <property type="term" value="F:ionotropic glutamate receptor binding"/>
    <property type="evidence" value="ECO:0007669"/>
    <property type="project" value="TreeGrafter"/>
</dbReference>
<dbReference type="Proteomes" id="UP000694422">
    <property type="component" value="Unplaced"/>
</dbReference>
<keyword evidence="3" id="KW-1185">Reference proteome</keyword>
<proteinExistence type="predicted"/>
<dbReference type="GO" id="GO:0045211">
    <property type="term" value="C:postsynaptic membrane"/>
    <property type="evidence" value="ECO:0007669"/>
    <property type="project" value="TreeGrafter"/>
</dbReference>
<accession>A0A8C9P2K6</accession>
<keyword evidence="1" id="KW-1133">Transmembrane helix</keyword>
<dbReference type="InterPro" id="IPR051569">
    <property type="entry name" value="SHANK"/>
</dbReference>
<reference evidence="2" key="2">
    <citation type="submission" date="2025-09" db="UniProtKB">
        <authorList>
            <consortium name="Ensembl"/>
        </authorList>
    </citation>
    <scope>IDENTIFICATION</scope>
</reference>
<protein>
    <submittedName>
        <fullName evidence="2">Uncharacterized protein</fullName>
    </submittedName>
</protein>
<dbReference type="GO" id="GO:0043197">
    <property type="term" value="C:dendritic spine"/>
    <property type="evidence" value="ECO:0007669"/>
    <property type="project" value="TreeGrafter"/>
</dbReference>
<dbReference type="Ensembl" id="ENSSDAT00000001625.1">
    <property type="protein sequence ID" value="ENSSDAP00000001399.1"/>
    <property type="gene ID" value="ENSSDAG00000001396.1"/>
</dbReference>
<feature type="transmembrane region" description="Helical" evidence="1">
    <location>
        <begin position="286"/>
        <end position="305"/>
    </location>
</feature>
<reference evidence="2" key="1">
    <citation type="submission" date="2025-08" db="UniProtKB">
        <authorList>
            <consortium name="Ensembl"/>
        </authorList>
    </citation>
    <scope>IDENTIFICATION</scope>
</reference>
<sequence>MKKFASSRSLNKILAQCDSSSREYEEIQAVERKWHLHLATPRRLLLDRRSKASLFFAAPPPPKRAPSTTLTLRSKSMTAELEELEKLDEILAAAAEPALRPDIADADSRAATVKQRPTSRRITPAEISVSPFSTSKGKLLPPGIFQGTYHQASSYHSTRFLGSLRSEASPRVWAQCFLALPPSACTIQSPGPNPLTEGPAQGPALRIFSFYLLFPGGLITAPPPPHPICGHLLDPRQDCISTGIQSPSAAYLCICHPHSCPLSIHLPAESHQTLKLPCPAQGRHSIYARVYLILSVTTLGNIIYFTEAKRSVN</sequence>
<dbReference type="GO" id="GO:0030160">
    <property type="term" value="F:synaptic receptor adaptor activity"/>
    <property type="evidence" value="ECO:0007669"/>
    <property type="project" value="TreeGrafter"/>
</dbReference>
<keyword evidence="1" id="KW-0812">Transmembrane</keyword>
<evidence type="ECO:0000313" key="2">
    <source>
        <dbReference type="Ensembl" id="ENSSDAP00000001399.1"/>
    </source>
</evidence>
<keyword evidence="1" id="KW-0472">Membrane</keyword>
<dbReference type="AlphaFoldDB" id="A0A8C9P2K6"/>
<dbReference type="GO" id="GO:0014069">
    <property type="term" value="C:postsynaptic density"/>
    <property type="evidence" value="ECO:0007669"/>
    <property type="project" value="TreeGrafter"/>
</dbReference>